<feature type="compositionally biased region" description="Acidic residues" evidence="1">
    <location>
        <begin position="81"/>
        <end position="92"/>
    </location>
</feature>
<keyword evidence="2" id="KW-1133">Transmembrane helix</keyword>
<dbReference type="OrthoDB" id="3198959at2759"/>
<keyword evidence="4" id="KW-1185">Reference proteome</keyword>
<gene>
    <name evidence="3" type="ORF">SCHPADRAFT_899446</name>
</gene>
<sequence length="119" mass="12978">MAPSGEPKDSPKPQPIGASAFPLVSLFTVCTLCVLFILWRRADSLRTVVAHQLKTWVNGEGRVRLSEDDGPPSHSFIGGGESDDEEDADDEPLAARAERLRGDSSRESSLSSPFRQGRR</sequence>
<accession>A0A0H2SNK9</accession>
<dbReference type="InParanoid" id="A0A0H2SNK9"/>
<evidence type="ECO:0000313" key="3">
    <source>
        <dbReference type="EMBL" id="KLO18651.1"/>
    </source>
</evidence>
<feature type="region of interest" description="Disordered" evidence="1">
    <location>
        <begin position="61"/>
        <end position="119"/>
    </location>
</feature>
<dbReference type="Proteomes" id="UP000053477">
    <property type="component" value="Unassembled WGS sequence"/>
</dbReference>
<organism evidence="3 4">
    <name type="scientific">Schizopora paradoxa</name>
    <dbReference type="NCBI Taxonomy" id="27342"/>
    <lineage>
        <taxon>Eukaryota</taxon>
        <taxon>Fungi</taxon>
        <taxon>Dikarya</taxon>
        <taxon>Basidiomycota</taxon>
        <taxon>Agaricomycotina</taxon>
        <taxon>Agaricomycetes</taxon>
        <taxon>Hymenochaetales</taxon>
        <taxon>Schizoporaceae</taxon>
        <taxon>Schizopora</taxon>
    </lineage>
</organism>
<name>A0A0H2SNK9_9AGAM</name>
<feature type="transmembrane region" description="Helical" evidence="2">
    <location>
        <begin position="20"/>
        <end position="39"/>
    </location>
</feature>
<dbReference type="AlphaFoldDB" id="A0A0H2SNK9"/>
<dbReference type="EMBL" id="KQ085892">
    <property type="protein sequence ID" value="KLO18651.1"/>
    <property type="molecule type" value="Genomic_DNA"/>
</dbReference>
<evidence type="ECO:0000313" key="4">
    <source>
        <dbReference type="Proteomes" id="UP000053477"/>
    </source>
</evidence>
<keyword evidence="2" id="KW-0812">Transmembrane</keyword>
<proteinExistence type="predicted"/>
<reference evidence="3 4" key="1">
    <citation type="submission" date="2015-04" db="EMBL/GenBank/DDBJ databases">
        <title>Complete genome sequence of Schizopora paradoxa KUC8140, a cosmopolitan wood degrader in East Asia.</title>
        <authorList>
            <consortium name="DOE Joint Genome Institute"/>
            <person name="Min B."/>
            <person name="Park H."/>
            <person name="Jang Y."/>
            <person name="Kim J.-J."/>
            <person name="Kim K.H."/>
            <person name="Pangilinan J."/>
            <person name="Lipzen A."/>
            <person name="Riley R."/>
            <person name="Grigoriev I.V."/>
            <person name="Spatafora J.W."/>
            <person name="Choi I.-G."/>
        </authorList>
    </citation>
    <scope>NUCLEOTIDE SEQUENCE [LARGE SCALE GENOMIC DNA]</scope>
    <source>
        <strain evidence="3 4">KUC8140</strain>
    </source>
</reference>
<keyword evidence="2" id="KW-0472">Membrane</keyword>
<protein>
    <submittedName>
        <fullName evidence="3">Uncharacterized protein</fullName>
    </submittedName>
</protein>
<evidence type="ECO:0000256" key="2">
    <source>
        <dbReference type="SAM" id="Phobius"/>
    </source>
</evidence>
<evidence type="ECO:0000256" key="1">
    <source>
        <dbReference type="SAM" id="MobiDB-lite"/>
    </source>
</evidence>
<feature type="compositionally biased region" description="Basic and acidic residues" evidence="1">
    <location>
        <begin position="96"/>
        <end position="106"/>
    </location>
</feature>